<evidence type="ECO:0000313" key="2">
    <source>
        <dbReference type="Proteomes" id="UP001268819"/>
    </source>
</evidence>
<dbReference type="EMBL" id="JAVDSG010000001">
    <property type="protein sequence ID" value="MDR6592005.1"/>
    <property type="molecule type" value="Genomic_DNA"/>
</dbReference>
<reference evidence="1 2" key="1">
    <citation type="submission" date="2023-07" db="EMBL/GenBank/DDBJ databases">
        <title>Sequencing the genomes of 1000 actinobacteria strains.</title>
        <authorList>
            <person name="Klenk H.-P."/>
        </authorList>
    </citation>
    <scope>NUCLEOTIDE SEQUENCE [LARGE SCALE GENOMIC DNA]</scope>
    <source>
        <strain evidence="1 2">DSM 43749</strain>
    </source>
</reference>
<name>A0ABU1PN04_9PSEU</name>
<organism evidence="1 2">
    <name type="scientific">Saccharothrix longispora</name>
    <dbReference type="NCBI Taxonomy" id="33920"/>
    <lineage>
        <taxon>Bacteria</taxon>
        <taxon>Bacillati</taxon>
        <taxon>Actinomycetota</taxon>
        <taxon>Actinomycetes</taxon>
        <taxon>Pseudonocardiales</taxon>
        <taxon>Pseudonocardiaceae</taxon>
        <taxon>Saccharothrix</taxon>
    </lineage>
</organism>
<dbReference type="RefSeq" id="WP_310303007.1">
    <property type="nucleotide sequence ID" value="NZ_BAAAXB010000001.1"/>
</dbReference>
<proteinExistence type="predicted"/>
<comment type="caution">
    <text evidence="1">The sequence shown here is derived from an EMBL/GenBank/DDBJ whole genome shotgun (WGS) entry which is preliminary data.</text>
</comment>
<protein>
    <submittedName>
        <fullName evidence="1">Uncharacterized protein</fullName>
    </submittedName>
</protein>
<gene>
    <name evidence="1" type="ORF">J2S66_000389</name>
</gene>
<accession>A0ABU1PN04</accession>
<keyword evidence="2" id="KW-1185">Reference proteome</keyword>
<sequence length="177" mass="19622">MPLPWSKRYKVKCRDGSVKYVHRDVDDAFPLELRESGKRTAAGLDVLQQVSGNLERSHVEQIKAALFSLNQANDTMMVNFRALYTVYQTDPCANAGYLAAGTQALMAEHQRTKDLVIRLDALLKMAQTDQQVVGEVLKVITGLPGFADEAARVAIRTNRQAAHEWLETAPAPGEVEN</sequence>
<evidence type="ECO:0000313" key="1">
    <source>
        <dbReference type="EMBL" id="MDR6592005.1"/>
    </source>
</evidence>
<dbReference type="Proteomes" id="UP001268819">
    <property type="component" value="Unassembled WGS sequence"/>
</dbReference>